<dbReference type="Proteomes" id="UP001302652">
    <property type="component" value="Chromosome 3"/>
</dbReference>
<evidence type="ECO:0000313" key="1">
    <source>
        <dbReference type="EMBL" id="WOD14721.1"/>
    </source>
</evidence>
<proteinExistence type="predicted"/>
<accession>A0ABZ0EDX7</accession>
<reference evidence="1 2" key="1">
    <citation type="submission" date="2023-10" db="EMBL/GenBank/DDBJ databases">
        <title>Surface-active antibiotics is a multifunctional adaptation for post-fire microbes.</title>
        <authorList>
            <person name="Liu M.D."/>
            <person name="Du Y."/>
            <person name="Koupaei S.K."/>
            <person name="Kim N.R."/>
            <person name="Zhang W."/>
            <person name="Traxler M.F."/>
        </authorList>
    </citation>
    <scope>NUCLEOTIDE SEQUENCE [LARGE SCALE GENOMIC DNA]</scope>
    <source>
        <strain evidence="1 2">F3</strain>
    </source>
</reference>
<organism evidence="1 2">
    <name type="scientific">Paraburkholderia kirstenboschensis</name>
    <dbReference type="NCBI Taxonomy" id="1245436"/>
    <lineage>
        <taxon>Bacteria</taxon>
        <taxon>Pseudomonadati</taxon>
        <taxon>Pseudomonadota</taxon>
        <taxon>Betaproteobacteria</taxon>
        <taxon>Burkholderiales</taxon>
        <taxon>Burkholderiaceae</taxon>
        <taxon>Paraburkholderia</taxon>
    </lineage>
</organism>
<dbReference type="RefSeq" id="WP_317016706.1">
    <property type="nucleotide sequence ID" value="NZ_CP136511.1"/>
</dbReference>
<evidence type="ECO:0000313" key="2">
    <source>
        <dbReference type="Proteomes" id="UP001302652"/>
    </source>
</evidence>
<name>A0ABZ0EDX7_9BURK</name>
<gene>
    <name evidence="1" type="ORF">RW095_02605</name>
</gene>
<keyword evidence="2" id="KW-1185">Reference proteome</keyword>
<dbReference type="EMBL" id="CP136511">
    <property type="protein sequence ID" value="WOD14721.1"/>
    <property type="molecule type" value="Genomic_DNA"/>
</dbReference>
<protein>
    <submittedName>
        <fullName evidence="1">Uncharacterized protein</fullName>
    </submittedName>
</protein>
<sequence length="45" mass="4779">MRDATSARSHEALHAAMNVDGPTYAHEVLTTAELKAAIKSTVQKG</sequence>